<evidence type="ECO:0000256" key="10">
    <source>
        <dbReference type="ARBA" id="ARBA00023132"/>
    </source>
</evidence>
<evidence type="ECO:0000256" key="13">
    <source>
        <dbReference type="SAM" id="MobiDB-lite"/>
    </source>
</evidence>
<keyword evidence="10" id="KW-0906">Nuclear pore complex</keyword>
<dbReference type="GO" id="GO:0070631">
    <property type="term" value="P:spindle pole body localization"/>
    <property type="evidence" value="ECO:0007669"/>
    <property type="project" value="TreeGrafter"/>
</dbReference>
<feature type="transmembrane region" description="Helical" evidence="14">
    <location>
        <begin position="212"/>
        <end position="235"/>
    </location>
</feature>
<organism evidence="15 16">
    <name type="scientific">Capronia coronata CBS 617.96</name>
    <dbReference type="NCBI Taxonomy" id="1182541"/>
    <lineage>
        <taxon>Eukaryota</taxon>
        <taxon>Fungi</taxon>
        <taxon>Dikarya</taxon>
        <taxon>Ascomycota</taxon>
        <taxon>Pezizomycotina</taxon>
        <taxon>Eurotiomycetes</taxon>
        <taxon>Chaetothyriomycetidae</taxon>
        <taxon>Chaetothyriales</taxon>
        <taxon>Herpotrichiellaceae</taxon>
        <taxon>Capronia</taxon>
    </lineage>
</organism>
<dbReference type="STRING" id="1182541.W9Y8H5"/>
<dbReference type="GO" id="GO:0106166">
    <property type="term" value="F:spindle pole body-nuclear membrane anchor activity"/>
    <property type="evidence" value="ECO:0007669"/>
    <property type="project" value="TreeGrafter"/>
</dbReference>
<protein>
    <recommendedName>
        <fullName evidence="17">Nuclear envelope protein</fullName>
    </recommendedName>
</protein>
<feature type="region of interest" description="Disordered" evidence="13">
    <location>
        <begin position="608"/>
        <end position="687"/>
    </location>
</feature>
<dbReference type="Proteomes" id="UP000019484">
    <property type="component" value="Unassembled WGS sequence"/>
</dbReference>
<evidence type="ECO:0000256" key="5">
    <source>
        <dbReference type="ARBA" id="ARBA00022692"/>
    </source>
</evidence>
<comment type="subcellular location">
    <subcellularLocation>
        <location evidence="1">Nucleus membrane</location>
        <topology evidence="1">Multi-pass membrane protein</topology>
    </subcellularLocation>
    <subcellularLocation>
        <location evidence="2">Nucleus</location>
        <location evidence="2">Nuclear pore complex</location>
    </subcellularLocation>
</comment>
<gene>
    <name evidence="15" type="ORF">A1O1_06284</name>
</gene>
<evidence type="ECO:0000313" key="15">
    <source>
        <dbReference type="EMBL" id="EXJ85915.1"/>
    </source>
</evidence>
<dbReference type="AlphaFoldDB" id="W9Y8H5"/>
<accession>W9Y8H5</accession>
<keyword evidence="11 14" id="KW-0472">Membrane</keyword>
<dbReference type="GO" id="GO:0070762">
    <property type="term" value="C:nuclear pore transmembrane ring"/>
    <property type="evidence" value="ECO:0007669"/>
    <property type="project" value="TreeGrafter"/>
</dbReference>
<dbReference type="GO" id="GO:0031965">
    <property type="term" value="C:nuclear membrane"/>
    <property type="evidence" value="ECO:0007669"/>
    <property type="project" value="UniProtKB-SubCell"/>
</dbReference>
<dbReference type="GO" id="GO:0006999">
    <property type="term" value="P:nuclear pore organization"/>
    <property type="evidence" value="ECO:0007669"/>
    <property type="project" value="TreeGrafter"/>
</dbReference>
<dbReference type="InterPro" id="IPR019049">
    <property type="entry name" value="Nucleoporin_prot_Ndc1/Nup"/>
</dbReference>
<dbReference type="PANTHER" id="PTHR13269:SF6">
    <property type="entry name" value="NUCLEOPORIN NDC1"/>
    <property type="match status" value="1"/>
</dbReference>
<evidence type="ECO:0000256" key="3">
    <source>
        <dbReference type="ARBA" id="ARBA00005760"/>
    </source>
</evidence>
<keyword evidence="4" id="KW-0813">Transport</keyword>
<keyword evidence="6" id="KW-0509">mRNA transport</keyword>
<reference evidence="15 16" key="1">
    <citation type="submission" date="2013-03" db="EMBL/GenBank/DDBJ databases">
        <title>The Genome Sequence of Capronia coronata CBS 617.96.</title>
        <authorList>
            <consortium name="The Broad Institute Genomics Platform"/>
            <person name="Cuomo C."/>
            <person name="de Hoog S."/>
            <person name="Gorbushina A."/>
            <person name="Walker B."/>
            <person name="Young S.K."/>
            <person name="Zeng Q."/>
            <person name="Gargeya S."/>
            <person name="Fitzgerald M."/>
            <person name="Haas B."/>
            <person name="Abouelleil A."/>
            <person name="Allen A.W."/>
            <person name="Alvarado L."/>
            <person name="Arachchi H.M."/>
            <person name="Berlin A.M."/>
            <person name="Chapman S.B."/>
            <person name="Gainer-Dewar J."/>
            <person name="Goldberg J."/>
            <person name="Griggs A."/>
            <person name="Gujja S."/>
            <person name="Hansen M."/>
            <person name="Howarth C."/>
            <person name="Imamovic A."/>
            <person name="Ireland A."/>
            <person name="Larimer J."/>
            <person name="McCowan C."/>
            <person name="Murphy C."/>
            <person name="Pearson M."/>
            <person name="Poon T.W."/>
            <person name="Priest M."/>
            <person name="Roberts A."/>
            <person name="Saif S."/>
            <person name="Shea T."/>
            <person name="Sisk P."/>
            <person name="Sykes S."/>
            <person name="Wortman J."/>
            <person name="Nusbaum C."/>
            <person name="Birren B."/>
        </authorList>
    </citation>
    <scope>NUCLEOTIDE SEQUENCE [LARGE SCALE GENOMIC DNA]</scope>
    <source>
        <strain evidence="15 16">CBS 617.96</strain>
    </source>
</reference>
<sequence>MATPSMAVAAAPRPYRRFLTSALHTRFVHAALISFLLAFNNAFWLGSKRDLFWSWFPFGPAGIRALLFFMSSLFIFILHIATLSIGRQTTTSPFATIRTNFLSITALQTMFWYVVSAWWFTEAYVWSAPDLGWITRGSHNTPDMLNERPIFFRLYALVTAFAYAGYHLYIGKSALVIPVSHLPATAAAEGKSPNTHQLEPIQIRLQQRLIPALYRTGIAAALSLATAIVLNTAWLRQPLWQLHLMLAKPFFNLSRANAQATGYPPLGLFLPRCFVAGSLLVLTWEITSVLFLTYLNQEPTKAGLPLSASSRDPNGTLLNGLKAKRDVVKTFAFWELAIIAQKHKDRRRAIFEDIERPSGPVWTQISEAGLKVLREIQDRISGPPSVAPQPTNNSSVRSLPHIIPELPAQPIFQPSPKPRKAEAIVSNQLRHIGNSAHPWHPPVERTTKAVETKLLEYAKRPGANDMPARNLLEQWSLSLQRSPVGWFFISTNAAKINAAVLGTPFGNAAIIVDVIDSITKMLVASLSEDTYGKATPTVPEAVRTFTRTLLVIENFVAKNDPGSTRNIEEVEIIVGRLRSGLKELLSAFQVYLIDVGLGISDLNQAKKAVQAPPRDEPREKIAAPPIRRQLFSNSGQKTKSANGQPIAGAPDERRRLDAPQQSSEGANIPARNVTSRQSQRREMEQVR</sequence>
<feature type="transmembrane region" description="Helical" evidence="14">
    <location>
        <begin position="27"/>
        <end position="45"/>
    </location>
</feature>
<feature type="transmembrane region" description="Helical" evidence="14">
    <location>
        <begin position="65"/>
        <end position="85"/>
    </location>
</feature>
<feature type="compositionally biased region" description="Polar residues" evidence="13">
    <location>
        <begin position="630"/>
        <end position="643"/>
    </location>
</feature>
<evidence type="ECO:0000313" key="16">
    <source>
        <dbReference type="Proteomes" id="UP000019484"/>
    </source>
</evidence>
<dbReference type="GeneID" id="19161152"/>
<comment type="similarity">
    <text evidence="3">Belongs to the NDC1 family.</text>
</comment>
<proteinExistence type="inferred from homology"/>
<evidence type="ECO:0000256" key="8">
    <source>
        <dbReference type="ARBA" id="ARBA00022989"/>
    </source>
</evidence>
<evidence type="ECO:0000256" key="14">
    <source>
        <dbReference type="SAM" id="Phobius"/>
    </source>
</evidence>
<name>W9Y8H5_9EURO</name>
<evidence type="ECO:0000256" key="11">
    <source>
        <dbReference type="ARBA" id="ARBA00023136"/>
    </source>
</evidence>
<evidence type="ECO:0000256" key="12">
    <source>
        <dbReference type="ARBA" id="ARBA00023242"/>
    </source>
</evidence>
<evidence type="ECO:0000256" key="2">
    <source>
        <dbReference type="ARBA" id="ARBA00004567"/>
    </source>
</evidence>
<dbReference type="EMBL" id="AMWN01000005">
    <property type="protein sequence ID" value="EXJ85915.1"/>
    <property type="molecule type" value="Genomic_DNA"/>
</dbReference>
<dbReference type="Pfam" id="PF09531">
    <property type="entry name" value="Ndc1_Nup"/>
    <property type="match status" value="1"/>
</dbReference>
<evidence type="ECO:0008006" key="17">
    <source>
        <dbReference type="Google" id="ProtNLM"/>
    </source>
</evidence>
<dbReference type="PANTHER" id="PTHR13269">
    <property type="entry name" value="NUCLEOPORIN NDC1"/>
    <property type="match status" value="1"/>
</dbReference>
<evidence type="ECO:0000256" key="9">
    <source>
        <dbReference type="ARBA" id="ARBA00023010"/>
    </source>
</evidence>
<feature type="transmembrane region" description="Helical" evidence="14">
    <location>
        <begin position="150"/>
        <end position="170"/>
    </location>
</feature>
<comment type="caution">
    <text evidence="15">The sequence shown here is derived from an EMBL/GenBank/DDBJ whole genome shotgun (WGS) entry which is preliminary data.</text>
</comment>
<dbReference type="GO" id="GO:0051028">
    <property type="term" value="P:mRNA transport"/>
    <property type="evidence" value="ECO:0007669"/>
    <property type="project" value="UniProtKB-KW"/>
</dbReference>
<dbReference type="HOGENOM" id="CLU_029386_1_0_1"/>
<evidence type="ECO:0000256" key="1">
    <source>
        <dbReference type="ARBA" id="ARBA00004232"/>
    </source>
</evidence>
<keyword evidence="8 14" id="KW-1133">Transmembrane helix</keyword>
<evidence type="ECO:0000256" key="7">
    <source>
        <dbReference type="ARBA" id="ARBA00022927"/>
    </source>
</evidence>
<keyword evidence="9" id="KW-0811">Translocation</keyword>
<evidence type="ECO:0000256" key="4">
    <source>
        <dbReference type="ARBA" id="ARBA00022448"/>
    </source>
</evidence>
<dbReference type="eggNOG" id="ENOG502S1MG">
    <property type="taxonomic scope" value="Eukaryota"/>
</dbReference>
<dbReference type="GO" id="GO:0015031">
    <property type="term" value="P:protein transport"/>
    <property type="evidence" value="ECO:0007669"/>
    <property type="project" value="UniProtKB-KW"/>
</dbReference>
<evidence type="ECO:0000256" key="6">
    <source>
        <dbReference type="ARBA" id="ARBA00022816"/>
    </source>
</evidence>
<keyword evidence="7" id="KW-0653">Protein transport</keyword>
<dbReference type="GO" id="GO:0005816">
    <property type="term" value="C:spindle pole body"/>
    <property type="evidence" value="ECO:0007669"/>
    <property type="project" value="TreeGrafter"/>
</dbReference>
<keyword evidence="12" id="KW-0539">Nucleus</keyword>
<keyword evidence="5 14" id="KW-0812">Transmembrane</keyword>
<dbReference type="RefSeq" id="XP_007725353.1">
    <property type="nucleotide sequence ID" value="XM_007727163.1"/>
</dbReference>
<feature type="transmembrane region" description="Helical" evidence="14">
    <location>
        <begin position="97"/>
        <end position="120"/>
    </location>
</feature>
<keyword evidence="16" id="KW-1185">Reference proteome</keyword>
<dbReference type="OrthoDB" id="67850at2759"/>